<sequence length="167" mass="18427">MIVERGKKRERSVLTRLYLTCRAASLRGQSAATEEGPPFAQGPSPPLMTKHHVLGSDPRRQSAKSAPRSFTSLGLRCFLLSRLGMCRYIKTVAGSPSNLANSGGKHNFAFPSYLSPLCDGLHRTLELFSSSRSNWLPARCSGAGVWRKACFRFVIEPSRIRATPHHC</sequence>
<dbReference type="EMBL" id="MU001692">
    <property type="protein sequence ID" value="KAF2454187.1"/>
    <property type="molecule type" value="Genomic_DNA"/>
</dbReference>
<proteinExistence type="predicted"/>
<evidence type="ECO:0000313" key="1">
    <source>
        <dbReference type="EMBL" id="KAF2454187.1"/>
    </source>
</evidence>
<protein>
    <submittedName>
        <fullName evidence="1">Uncharacterized protein</fullName>
    </submittedName>
</protein>
<dbReference type="AlphaFoldDB" id="A0A6A6NRQ4"/>
<gene>
    <name evidence="1" type="ORF">BDY21DRAFT_353229</name>
</gene>
<accession>A0A6A6NRQ4</accession>
<keyword evidence="2" id="KW-1185">Reference proteome</keyword>
<evidence type="ECO:0000313" key="2">
    <source>
        <dbReference type="Proteomes" id="UP000799766"/>
    </source>
</evidence>
<reference evidence="1" key="1">
    <citation type="journal article" date="2020" name="Stud. Mycol.">
        <title>101 Dothideomycetes genomes: a test case for predicting lifestyles and emergence of pathogens.</title>
        <authorList>
            <person name="Haridas S."/>
            <person name="Albert R."/>
            <person name="Binder M."/>
            <person name="Bloem J."/>
            <person name="Labutti K."/>
            <person name="Salamov A."/>
            <person name="Andreopoulos B."/>
            <person name="Baker S."/>
            <person name="Barry K."/>
            <person name="Bills G."/>
            <person name="Bluhm B."/>
            <person name="Cannon C."/>
            <person name="Castanera R."/>
            <person name="Culley D."/>
            <person name="Daum C."/>
            <person name="Ezra D."/>
            <person name="Gonzalez J."/>
            <person name="Henrissat B."/>
            <person name="Kuo A."/>
            <person name="Liang C."/>
            <person name="Lipzen A."/>
            <person name="Lutzoni F."/>
            <person name="Magnuson J."/>
            <person name="Mondo S."/>
            <person name="Nolan M."/>
            <person name="Ohm R."/>
            <person name="Pangilinan J."/>
            <person name="Park H.-J."/>
            <person name="Ramirez L."/>
            <person name="Alfaro M."/>
            <person name="Sun H."/>
            <person name="Tritt A."/>
            <person name="Yoshinaga Y."/>
            <person name="Zwiers L.-H."/>
            <person name="Turgeon B."/>
            <person name="Goodwin S."/>
            <person name="Spatafora J."/>
            <person name="Crous P."/>
            <person name="Grigoriev I."/>
        </authorList>
    </citation>
    <scope>NUCLEOTIDE SEQUENCE</scope>
    <source>
        <strain evidence="1">ATCC 16933</strain>
    </source>
</reference>
<dbReference type="Proteomes" id="UP000799766">
    <property type="component" value="Unassembled WGS sequence"/>
</dbReference>
<name>A0A6A6NRQ4_9PEZI</name>
<organism evidence="1 2">
    <name type="scientific">Lineolata rhizophorae</name>
    <dbReference type="NCBI Taxonomy" id="578093"/>
    <lineage>
        <taxon>Eukaryota</taxon>
        <taxon>Fungi</taxon>
        <taxon>Dikarya</taxon>
        <taxon>Ascomycota</taxon>
        <taxon>Pezizomycotina</taxon>
        <taxon>Dothideomycetes</taxon>
        <taxon>Dothideomycetes incertae sedis</taxon>
        <taxon>Lineolatales</taxon>
        <taxon>Lineolataceae</taxon>
        <taxon>Lineolata</taxon>
    </lineage>
</organism>